<evidence type="ECO:0000256" key="1">
    <source>
        <dbReference type="ARBA" id="ARBA00006194"/>
    </source>
</evidence>
<evidence type="ECO:0000313" key="6">
    <source>
        <dbReference type="Proteomes" id="UP000002320"/>
    </source>
</evidence>
<dbReference type="InterPro" id="IPR001971">
    <property type="entry name" value="Ribosomal_uS11"/>
</dbReference>
<protein>
    <recommendedName>
        <fullName evidence="7">40S ribosomal protein S14</fullName>
    </recommendedName>
</protein>
<dbReference type="GO" id="GO:1990904">
    <property type="term" value="C:ribonucleoprotein complex"/>
    <property type="evidence" value="ECO:0007669"/>
    <property type="project" value="UniProtKB-KW"/>
</dbReference>
<sequence>MNAKADRDEASPYAALLAAQDVADKCKSLGITLRATGGNRTKAAGPGAQSTHRALSFHIPFTYILAKKPRKNTNSYAAAMDQHPLLLANESIHDSGIIEDVHQESECDTGNEEYGDESNLESNLRRRKGKIISCVENGELFYCGESGFYL</sequence>
<dbReference type="Gene3D" id="3.30.420.80">
    <property type="entry name" value="Ribosomal protein S11"/>
    <property type="match status" value="1"/>
</dbReference>
<keyword evidence="2" id="KW-0689">Ribosomal protein</keyword>
<dbReference type="GO" id="GO:0003735">
    <property type="term" value="F:structural constituent of ribosome"/>
    <property type="evidence" value="ECO:0007669"/>
    <property type="project" value="InterPro"/>
</dbReference>
<gene>
    <name evidence="5" type="primary">6041501</name>
    <name evidence="4" type="ORF">CpipJ_CPIJ009287</name>
</gene>
<dbReference type="VEuPathDB" id="VectorBase:CQUJHB001714"/>
<reference evidence="4" key="1">
    <citation type="submission" date="2007-03" db="EMBL/GenBank/DDBJ databases">
        <title>Annotation of Culex pipiens quinquefasciatus.</title>
        <authorList>
            <consortium name="The Broad Institute Genome Sequencing Platform"/>
            <person name="Atkinson P.W."/>
            <person name="Hemingway J."/>
            <person name="Christensen B.M."/>
            <person name="Higgs S."/>
            <person name="Kodira C."/>
            <person name="Hannick L."/>
            <person name="Megy K."/>
            <person name="O'Leary S."/>
            <person name="Pearson M."/>
            <person name="Haas B.J."/>
            <person name="Mauceli E."/>
            <person name="Wortman J.R."/>
            <person name="Lee N.H."/>
            <person name="Guigo R."/>
            <person name="Stanke M."/>
            <person name="Alvarado L."/>
            <person name="Amedeo P."/>
            <person name="Antoine C.H."/>
            <person name="Arensburger P."/>
            <person name="Bidwell S.L."/>
            <person name="Crawford M."/>
            <person name="Camaro F."/>
            <person name="Devon K."/>
            <person name="Engels R."/>
            <person name="Hammond M."/>
            <person name="Howarth C."/>
            <person name="Koehrsen M."/>
            <person name="Lawson D."/>
            <person name="Montgomery P."/>
            <person name="Nene V."/>
            <person name="Nusbaum C."/>
            <person name="Puiu D."/>
            <person name="Romero-Severson J."/>
            <person name="Severson D.W."/>
            <person name="Shumway M."/>
            <person name="Sisk P."/>
            <person name="Stolte C."/>
            <person name="Zeng Q."/>
            <person name="Eisenstadt E."/>
            <person name="Fraser-Liggett C."/>
            <person name="Strausberg R."/>
            <person name="Galagan J."/>
            <person name="Birren B."/>
            <person name="Collins F.H."/>
        </authorList>
    </citation>
    <scope>NUCLEOTIDE SEQUENCE [LARGE SCALE GENOMIC DNA]</scope>
    <source>
        <strain evidence="4">JHB</strain>
    </source>
</reference>
<dbReference type="InParanoid" id="B0WPW8"/>
<keyword evidence="6" id="KW-1185">Reference proteome</keyword>
<evidence type="ECO:0008006" key="7">
    <source>
        <dbReference type="Google" id="ProtNLM"/>
    </source>
</evidence>
<name>B0WPW8_CULQU</name>
<accession>B0WPW8</accession>
<dbReference type="EMBL" id="DS232030">
    <property type="protein sequence ID" value="EDS32556.1"/>
    <property type="molecule type" value="Genomic_DNA"/>
</dbReference>
<evidence type="ECO:0000256" key="2">
    <source>
        <dbReference type="ARBA" id="ARBA00022980"/>
    </source>
</evidence>
<dbReference type="STRING" id="7176.B0WPW8"/>
<organism>
    <name type="scientific">Culex quinquefasciatus</name>
    <name type="common">Southern house mosquito</name>
    <name type="synonym">Culex pungens</name>
    <dbReference type="NCBI Taxonomy" id="7176"/>
    <lineage>
        <taxon>Eukaryota</taxon>
        <taxon>Metazoa</taxon>
        <taxon>Ecdysozoa</taxon>
        <taxon>Arthropoda</taxon>
        <taxon>Hexapoda</taxon>
        <taxon>Insecta</taxon>
        <taxon>Pterygota</taxon>
        <taxon>Neoptera</taxon>
        <taxon>Endopterygota</taxon>
        <taxon>Diptera</taxon>
        <taxon>Nematocera</taxon>
        <taxon>Culicoidea</taxon>
        <taxon>Culicidae</taxon>
        <taxon>Culicinae</taxon>
        <taxon>Culicini</taxon>
        <taxon>Culex</taxon>
        <taxon>Culex</taxon>
    </lineage>
</organism>
<dbReference type="SUPFAM" id="SSF53137">
    <property type="entry name" value="Translational machinery components"/>
    <property type="match status" value="1"/>
</dbReference>
<dbReference type="KEGG" id="cqu:CpipJ_CPIJ009287"/>
<dbReference type="HOGENOM" id="CLU_1742352_0_0_1"/>
<dbReference type="EnsemblMetazoa" id="CPIJ009287-RA">
    <property type="protein sequence ID" value="CPIJ009287-PA"/>
    <property type="gene ID" value="CPIJ009287"/>
</dbReference>
<evidence type="ECO:0000313" key="4">
    <source>
        <dbReference type="EMBL" id="EDS32556.1"/>
    </source>
</evidence>
<dbReference type="eggNOG" id="KOG0407">
    <property type="taxonomic scope" value="Eukaryota"/>
</dbReference>
<evidence type="ECO:0000256" key="3">
    <source>
        <dbReference type="ARBA" id="ARBA00023274"/>
    </source>
</evidence>
<dbReference type="GO" id="GO:0005840">
    <property type="term" value="C:ribosome"/>
    <property type="evidence" value="ECO:0007669"/>
    <property type="project" value="UniProtKB-KW"/>
</dbReference>
<dbReference type="Pfam" id="PF00411">
    <property type="entry name" value="Ribosomal_S11"/>
    <property type="match status" value="1"/>
</dbReference>
<dbReference type="GO" id="GO:0006412">
    <property type="term" value="P:translation"/>
    <property type="evidence" value="ECO:0007669"/>
    <property type="project" value="InterPro"/>
</dbReference>
<keyword evidence="3" id="KW-0687">Ribonucleoprotein</keyword>
<comment type="similarity">
    <text evidence="1">Belongs to the universal ribosomal protein uS11 family.</text>
</comment>
<dbReference type="VEuPathDB" id="VectorBase:CPIJ009287"/>
<dbReference type="InterPro" id="IPR036967">
    <property type="entry name" value="Ribosomal_uS11_sf"/>
</dbReference>
<dbReference type="AlphaFoldDB" id="B0WPW8"/>
<reference evidence="5" key="2">
    <citation type="submission" date="2021-02" db="UniProtKB">
        <authorList>
            <consortium name="EnsemblMetazoa"/>
        </authorList>
    </citation>
    <scope>IDENTIFICATION</scope>
    <source>
        <strain evidence="5">JHB</strain>
    </source>
</reference>
<evidence type="ECO:0000313" key="5">
    <source>
        <dbReference type="EnsemblMetazoa" id="CPIJ009287-PA"/>
    </source>
</evidence>
<dbReference type="VEuPathDB" id="VectorBase:CQUJHB000881"/>
<dbReference type="OrthoDB" id="296386at2759"/>
<dbReference type="Proteomes" id="UP000002320">
    <property type="component" value="Unassembled WGS sequence"/>
</dbReference>
<proteinExistence type="inferred from homology"/>
<dbReference type="PANTHER" id="PTHR11759">
    <property type="entry name" value="40S RIBOSOMAL PROTEIN S14/30S RIBOSOMAL PROTEIN S11"/>
    <property type="match status" value="1"/>
</dbReference>